<comment type="caution">
    <text evidence="13">The sequence shown here is derived from an EMBL/GenBank/DDBJ whole genome shotgun (WGS) entry which is preliminary data.</text>
</comment>
<keyword evidence="4 11" id="KW-1003">Cell membrane</keyword>
<evidence type="ECO:0000256" key="8">
    <source>
        <dbReference type="ARBA" id="ARBA00022989"/>
    </source>
</evidence>
<keyword evidence="10 11" id="KW-0472">Membrane</keyword>
<dbReference type="RefSeq" id="WP_188629942.1">
    <property type="nucleotide sequence ID" value="NZ_BMKE01000015.1"/>
</dbReference>
<keyword evidence="9" id="KW-0625">Polysaccharide transport</keyword>
<comment type="subcellular location">
    <subcellularLocation>
        <location evidence="11">Cell inner membrane</location>
        <topology evidence="11">Multi-pass membrane protein</topology>
    </subcellularLocation>
    <subcellularLocation>
        <location evidence="1">Cell membrane</location>
        <topology evidence="1">Multi-pass membrane protein</topology>
    </subcellularLocation>
</comment>
<sequence>MSNLQTRTPWQVTRSVWFAMFMREAVSRTMANRMGWFWMIFEPVAFVTIMILIRTQLRGASRLIINAEFIPWMITGMMGFFLVREGLTRSQGAISSAQALFAYRQVQPVDTVLVRTYLDGMLRTVVLVLFILGGLGLGLHLFPDNVIKALFSWIALWALGLGLALIISVCVKLIPETGKIISMLSMPLMIISGVILPLNSLPYNILEYLMLNPVVHGLELLRLSFFENYHVVSGTSITYLWLWILGLNALGLLMHLRYKERLKAK</sequence>
<evidence type="ECO:0000256" key="7">
    <source>
        <dbReference type="ARBA" id="ARBA00022903"/>
    </source>
</evidence>
<evidence type="ECO:0000256" key="10">
    <source>
        <dbReference type="ARBA" id="ARBA00023136"/>
    </source>
</evidence>
<feature type="transmembrane region" description="Helical" evidence="11">
    <location>
        <begin position="121"/>
        <end position="142"/>
    </location>
</feature>
<proteinExistence type="inferred from homology"/>
<dbReference type="PROSITE" id="PS51012">
    <property type="entry name" value="ABC_TM2"/>
    <property type="match status" value="1"/>
</dbReference>
<name>A0ABQ1IP72_9GAMM</name>
<dbReference type="PRINTS" id="PR00164">
    <property type="entry name" value="ABC2TRNSPORT"/>
</dbReference>
<feature type="transmembrane region" description="Helical" evidence="11">
    <location>
        <begin position="35"/>
        <end position="53"/>
    </location>
</feature>
<keyword evidence="5" id="KW-0762">Sugar transport</keyword>
<evidence type="ECO:0000313" key="13">
    <source>
        <dbReference type="EMBL" id="GGB46294.1"/>
    </source>
</evidence>
<feature type="transmembrane region" description="Helical" evidence="11">
    <location>
        <begin position="154"/>
        <end position="174"/>
    </location>
</feature>
<dbReference type="InterPro" id="IPR013525">
    <property type="entry name" value="ABC2_TM"/>
</dbReference>
<keyword evidence="14" id="KW-1185">Reference proteome</keyword>
<evidence type="ECO:0000256" key="6">
    <source>
        <dbReference type="ARBA" id="ARBA00022692"/>
    </source>
</evidence>
<evidence type="ECO:0000256" key="9">
    <source>
        <dbReference type="ARBA" id="ARBA00023047"/>
    </source>
</evidence>
<accession>A0ABQ1IP72</accession>
<dbReference type="PANTHER" id="PTHR30413">
    <property type="entry name" value="INNER MEMBRANE TRANSPORT PERMEASE"/>
    <property type="match status" value="1"/>
</dbReference>
<comment type="similarity">
    <text evidence="2 11">Belongs to the ABC-2 integral membrane protein family.</text>
</comment>
<evidence type="ECO:0000256" key="3">
    <source>
        <dbReference type="ARBA" id="ARBA00022448"/>
    </source>
</evidence>
<keyword evidence="6 11" id="KW-0812">Transmembrane</keyword>
<evidence type="ECO:0000256" key="2">
    <source>
        <dbReference type="ARBA" id="ARBA00007783"/>
    </source>
</evidence>
<protein>
    <recommendedName>
        <fullName evidence="11">Transport permease protein</fullName>
    </recommendedName>
</protein>
<dbReference type="Proteomes" id="UP000646152">
    <property type="component" value="Unassembled WGS sequence"/>
</dbReference>
<feature type="domain" description="ABC transmembrane type-2" evidence="12">
    <location>
        <begin position="34"/>
        <end position="258"/>
    </location>
</feature>
<feature type="transmembrane region" description="Helical" evidence="11">
    <location>
        <begin position="237"/>
        <end position="256"/>
    </location>
</feature>
<evidence type="ECO:0000256" key="4">
    <source>
        <dbReference type="ARBA" id="ARBA00022475"/>
    </source>
</evidence>
<evidence type="ECO:0000256" key="5">
    <source>
        <dbReference type="ARBA" id="ARBA00022597"/>
    </source>
</evidence>
<evidence type="ECO:0000259" key="12">
    <source>
        <dbReference type="PROSITE" id="PS51012"/>
    </source>
</evidence>
<feature type="transmembrane region" description="Helical" evidence="11">
    <location>
        <begin position="65"/>
        <end position="83"/>
    </location>
</feature>
<dbReference type="Pfam" id="PF01061">
    <property type="entry name" value="ABC2_membrane"/>
    <property type="match status" value="1"/>
</dbReference>
<evidence type="ECO:0000256" key="11">
    <source>
        <dbReference type="RuleBase" id="RU361157"/>
    </source>
</evidence>
<feature type="transmembrane region" description="Helical" evidence="11">
    <location>
        <begin position="180"/>
        <end position="198"/>
    </location>
</feature>
<keyword evidence="8 11" id="KW-1133">Transmembrane helix</keyword>
<evidence type="ECO:0000256" key="1">
    <source>
        <dbReference type="ARBA" id="ARBA00004651"/>
    </source>
</evidence>
<dbReference type="PANTHER" id="PTHR30413:SF10">
    <property type="entry name" value="CAPSULE POLYSACCHARIDE EXPORT INNER-MEMBRANE PROTEIN CTRC"/>
    <property type="match status" value="1"/>
</dbReference>
<keyword evidence="3 11" id="KW-0813">Transport</keyword>
<dbReference type="InterPro" id="IPR047817">
    <property type="entry name" value="ABC2_TM_bact-type"/>
</dbReference>
<organism evidence="13 14">
    <name type="scientific">Oceanisphaera marina</name>
    <dbReference type="NCBI Taxonomy" id="2017550"/>
    <lineage>
        <taxon>Bacteria</taxon>
        <taxon>Pseudomonadati</taxon>
        <taxon>Pseudomonadota</taxon>
        <taxon>Gammaproteobacteria</taxon>
        <taxon>Aeromonadales</taxon>
        <taxon>Aeromonadaceae</taxon>
        <taxon>Oceanisphaera</taxon>
    </lineage>
</organism>
<evidence type="ECO:0000313" key="14">
    <source>
        <dbReference type="Proteomes" id="UP000646152"/>
    </source>
</evidence>
<dbReference type="InterPro" id="IPR000412">
    <property type="entry name" value="ABC_2_transport"/>
</dbReference>
<dbReference type="EMBL" id="BMKE01000015">
    <property type="protein sequence ID" value="GGB46294.1"/>
    <property type="molecule type" value="Genomic_DNA"/>
</dbReference>
<keyword evidence="7" id="KW-0972">Capsule biogenesis/degradation</keyword>
<gene>
    <name evidence="13" type="primary">kpsM</name>
    <name evidence="13" type="ORF">GCM10011502_19570</name>
</gene>
<reference evidence="14" key="1">
    <citation type="journal article" date="2019" name="Int. J. Syst. Evol. Microbiol.">
        <title>The Global Catalogue of Microorganisms (GCM) 10K type strain sequencing project: providing services to taxonomists for standard genome sequencing and annotation.</title>
        <authorList>
            <consortium name="The Broad Institute Genomics Platform"/>
            <consortium name="The Broad Institute Genome Sequencing Center for Infectious Disease"/>
            <person name="Wu L."/>
            <person name="Ma J."/>
        </authorList>
    </citation>
    <scope>NUCLEOTIDE SEQUENCE [LARGE SCALE GENOMIC DNA]</scope>
    <source>
        <strain evidence="14">CGMCC 1.15923</strain>
    </source>
</reference>